<sequence>MLIKIKNVTKSYQINKENVHVLKGIDFEVASGDWLTITGPSGSGKTTLLKVLSGIEQPDDGSIMIGDFHISDGSEEEKRNFRRNNIGYIFQDFKLFDQFNILLNVMIPILPYEKKEQVENNAKEILAKVNLSHRENHQPAMVSGGEKQRTAIARSLMNRPNILLCDEPTGNLDVDSRNHVMSILKDLQKEGITIILVTHDTELSTYGNHLFEMRDGLLTRKQHS</sequence>
<dbReference type="InterPro" id="IPR003439">
    <property type="entry name" value="ABC_transporter-like_ATP-bd"/>
</dbReference>
<dbReference type="Pfam" id="PF00005">
    <property type="entry name" value="ABC_tran"/>
    <property type="match status" value="1"/>
</dbReference>
<keyword evidence="2" id="KW-0813">Transport</keyword>
<dbReference type="PROSITE" id="PS50893">
    <property type="entry name" value="ABC_TRANSPORTER_2"/>
    <property type="match status" value="1"/>
</dbReference>
<dbReference type="OrthoDB" id="9791546at2"/>
<accession>A0A511W045</accession>
<keyword evidence="7" id="KW-1185">Reference proteome</keyword>
<dbReference type="GO" id="GO:0005886">
    <property type="term" value="C:plasma membrane"/>
    <property type="evidence" value="ECO:0007669"/>
    <property type="project" value="TreeGrafter"/>
</dbReference>
<dbReference type="SUPFAM" id="SSF52540">
    <property type="entry name" value="P-loop containing nucleoside triphosphate hydrolases"/>
    <property type="match status" value="1"/>
</dbReference>
<organism evidence="6 7">
    <name type="scientific">Alkalibacillus haloalkaliphilus</name>
    <dbReference type="NCBI Taxonomy" id="94136"/>
    <lineage>
        <taxon>Bacteria</taxon>
        <taxon>Bacillati</taxon>
        <taxon>Bacillota</taxon>
        <taxon>Bacilli</taxon>
        <taxon>Bacillales</taxon>
        <taxon>Bacillaceae</taxon>
        <taxon>Alkalibacillus</taxon>
    </lineage>
</organism>
<dbReference type="SMART" id="SM00382">
    <property type="entry name" value="AAA"/>
    <property type="match status" value="1"/>
</dbReference>
<dbReference type="InterPro" id="IPR015854">
    <property type="entry name" value="ABC_transpr_LolD-like"/>
</dbReference>
<dbReference type="Proteomes" id="UP000321440">
    <property type="component" value="Unassembled WGS sequence"/>
</dbReference>
<feature type="domain" description="ABC transporter" evidence="5">
    <location>
        <begin position="3"/>
        <end position="224"/>
    </location>
</feature>
<comment type="similarity">
    <text evidence="1">Belongs to the ABC transporter superfamily.</text>
</comment>
<protein>
    <submittedName>
        <fullName evidence="6">ABC transporter ATP-binding protein</fullName>
    </submittedName>
</protein>
<reference evidence="6 7" key="1">
    <citation type="submission" date="2019-07" db="EMBL/GenBank/DDBJ databases">
        <title>Whole genome shotgun sequence of Alkalibacillus haloalkaliphilus NBRC 103110.</title>
        <authorList>
            <person name="Hosoyama A."/>
            <person name="Uohara A."/>
            <person name="Ohji S."/>
            <person name="Ichikawa N."/>
        </authorList>
    </citation>
    <scope>NUCLEOTIDE SEQUENCE [LARGE SCALE GENOMIC DNA]</scope>
    <source>
        <strain evidence="6 7">NBRC 103110</strain>
    </source>
</reference>
<evidence type="ECO:0000256" key="1">
    <source>
        <dbReference type="ARBA" id="ARBA00005417"/>
    </source>
</evidence>
<dbReference type="CDD" id="cd03255">
    <property type="entry name" value="ABC_MJ0796_LolCDE_FtsE"/>
    <property type="match status" value="1"/>
</dbReference>
<dbReference type="InterPro" id="IPR027417">
    <property type="entry name" value="P-loop_NTPase"/>
</dbReference>
<dbReference type="EMBL" id="BJYA01000001">
    <property type="protein sequence ID" value="GEN44425.1"/>
    <property type="molecule type" value="Genomic_DNA"/>
</dbReference>
<evidence type="ECO:0000313" key="6">
    <source>
        <dbReference type="EMBL" id="GEN44425.1"/>
    </source>
</evidence>
<comment type="caution">
    <text evidence="6">The sequence shown here is derived from an EMBL/GenBank/DDBJ whole genome shotgun (WGS) entry which is preliminary data.</text>
</comment>
<proteinExistence type="inferred from homology"/>
<dbReference type="Gene3D" id="3.40.50.300">
    <property type="entry name" value="P-loop containing nucleotide triphosphate hydrolases"/>
    <property type="match status" value="1"/>
</dbReference>
<dbReference type="InterPro" id="IPR003593">
    <property type="entry name" value="AAA+_ATPase"/>
</dbReference>
<name>A0A511W045_9BACI</name>
<evidence type="ECO:0000313" key="7">
    <source>
        <dbReference type="Proteomes" id="UP000321440"/>
    </source>
</evidence>
<dbReference type="GO" id="GO:0005524">
    <property type="term" value="F:ATP binding"/>
    <property type="evidence" value="ECO:0007669"/>
    <property type="project" value="UniProtKB-KW"/>
</dbReference>
<dbReference type="GO" id="GO:0016887">
    <property type="term" value="F:ATP hydrolysis activity"/>
    <property type="evidence" value="ECO:0007669"/>
    <property type="project" value="InterPro"/>
</dbReference>
<evidence type="ECO:0000256" key="2">
    <source>
        <dbReference type="ARBA" id="ARBA00022448"/>
    </source>
</evidence>
<dbReference type="AlphaFoldDB" id="A0A511W045"/>
<dbReference type="FunFam" id="3.40.50.300:FF:000032">
    <property type="entry name" value="Export ABC transporter ATP-binding protein"/>
    <property type="match status" value="1"/>
</dbReference>
<keyword evidence="4 6" id="KW-0067">ATP-binding</keyword>
<dbReference type="GO" id="GO:0098796">
    <property type="term" value="C:membrane protein complex"/>
    <property type="evidence" value="ECO:0007669"/>
    <property type="project" value="UniProtKB-ARBA"/>
</dbReference>
<dbReference type="PANTHER" id="PTHR24220:SF659">
    <property type="entry name" value="TRANSPORTER, PUTATIVE-RELATED"/>
    <property type="match status" value="1"/>
</dbReference>
<dbReference type="GO" id="GO:0022857">
    <property type="term" value="F:transmembrane transporter activity"/>
    <property type="evidence" value="ECO:0007669"/>
    <property type="project" value="TreeGrafter"/>
</dbReference>
<dbReference type="PANTHER" id="PTHR24220">
    <property type="entry name" value="IMPORT ATP-BINDING PROTEIN"/>
    <property type="match status" value="1"/>
</dbReference>
<gene>
    <name evidence="6" type="ORF">AHA02nite_02010</name>
</gene>
<dbReference type="InterPro" id="IPR017911">
    <property type="entry name" value="MacB-like_ATP-bd"/>
</dbReference>
<dbReference type="RefSeq" id="WP_146813503.1">
    <property type="nucleotide sequence ID" value="NZ_BJYA01000001.1"/>
</dbReference>
<evidence type="ECO:0000256" key="3">
    <source>
        <dbReference type="ARBA" id="ARBA00022741"/>
    </source>
</evidence>
<keyword evidence="3" id="KW-0547">Nucleotide-binding</keyword>
<evidence type="ECO:0000259" key="5">
    <source>
        <dbReference type="PROSITE" id="PS50893"/>
    </source>
</evidence>
<evidence type="ECO:0000256" key="4">
    <source>
        <dbReference type="ARBA" id="ARBA00022840"/>
    </source>
</evidence>